<dbReference type="InterPro" id="IPR014755">
    <property type="entry name" value="Cu-Rt/internalin_Ig-like"/>
</dbReference>
<comment type="caution">
    <text evidence="3">The sequence shown here is derived from an EMBL/GenBank/DDBJ whole genome shotgun (WGS) entry which is preliminary data.</text>
</comment>
<protein>
    <submittedName>
        <fullName evidence="3">Ig-like domain-containing protein</fullName>
    </submittedName>
</protein>
<keyword evidence="4" id="KW-1185">Reference proteome</keyword>
<keyword evidence="1" id="KW-0732">Signal</keyword>
<dbReference type="EMBL" id="JAJVKT010000041">
    <property type="protein sequence ID" value="MCE7511131.1"/>
    <property type="molecule type" value="Genomic_DNA"/>
</dbReference>
<name>A0A9Q3W8U4_9GAMM</name>
<evidence type="ECO:0000259" key="2">
    <source>
        <dbReference type="Pfam" id="PF13205"/>
    </source>
</evidence>
<reference evidence="3" key="1">
    <citation type="submission" date="2022-01" db="EMBL/GenBank/DDBJ databases">
        <authorList>
            <person name="Karlyshev A.V."/>
            <person name="Jaspars M."/>
        </authorList>
    </citation>
    <scope>NUCLEOTIDE SEQUENCE</scope>
    <source>
        <strain evidence="3">AGSA3-2</strain>
    </source>
</reference>
<organism evidence="3 4">
    <name type="scientific">Alloalcanivorax xenomutans</name>
    <dbReference type="NCBI Taxonomy" id="1094342"/>
    <lineage>
        <taxon>Bacteria</taxon>
        <taxon>Pseudomonadati</taxon>
        <taxon>Pseudomonadota</taxon>
        <taxon>Gammaproteobacteria</taxon>
        <taxon>Oceanospirillales</taxon>
        <taxon>Alcanivoracaceae</taxon>
        <taxon>Alloalcanivorax</taxon>
    </lineage>
</organism>
<sequence length="1075" mass="113132">MRSKLIIAACAGILAGCGGGGSSNPSFDGPQYNPKELYFNYPFDGQAYVAPSAPVVLEFSDPLEVTEDNFRFTGPDGAAVPFAMKVMNGGRNVVLQPTAPLAPISDYKVAIIDLAPDGRVVNFRDGELNFSTRPALEGPLSQQRASDTFEISEIFPDDDQFPTVDFSTFRLRTSQPLDSSSVAYGDTVSLTQGGELVPALVLSGRDTLTVDPLEDMTPGQQYVLTVSGLTSAFGETLAPFERTVTPLDTKSSTGEREVLVTEAPATHDTLGCLEEGDLQTSELTGDPINCVPLISTLLANGTASKQSGDIYAELAFPPSFPDVTPLRIKRGGILVGEPLDVLIGGEVPVGFDSGAVTIQVMSDATGYLFPNPNSDSPDAAKNVRLFMDLAANTKDARANGAFTQNLMHVELVGKAIVEDGKLVTDALTVVEPRVLGVENSHGVLSFHMESYRDQENAPPQPADTVPPTLLVMDDNGEQRLSWTPGDVADRAVPGEPITLLFSEALDPLSVRPGETVRLTKGGAAESFSWSLDGNALVIQPALPLAFGVPYEISVTNGLTDLAGNGLQVLDPLTGLNTIAFTMPEYVVEQDGEDVRRAPFAMVVYPGFPCASSPATASDIAAGVQGVCLSSSSEAEQVEVDELPIVGMPSNRPIRVRFSQNMDADSLTLGTACGQGAFRVERVGEDGTCQSVVDGELQVETRALTFVPELPWEEGALYRYTLASQSAGCSGEVICSSDGLPLQTALLEGSDAKAGGPNMDILFRGAGAVTTVFQELSNLPSVDANSNFAVDEGEPRVPAGTPDPATPANATLIRPNGDGGGGLVSTANTGCGFEGTPPYTEENQIDCDSERILYLTGDLNTEILNYDAEAGGVPVVIYPTTVALSNLDATAVIGLDLDTSDGDNSLTDLPIVGGLLGGLVQTLGDVLDILGLEEAVLGQVGNLGLVPIDTHTGPNIMRVRYNEDADGNRTTPPVGHIIATPDGPVFRITFDLLFDAPELSLPLGLQHNVKSLPIDNVQLEGPLDFLPDGRLFIGLENLEPLNVDLEITLAGLPGGQVNLTIPTRGINLSYQSGSIK</sequence>
<evidence type="ECO:0000313" key="3">
    <source>
        <dbReference type="EMBL" id="MCE7511131.1"/>
    </source>
</evidence>
<dbReference type="Proteomes" id="UP001107961">
    <property type="component" value="Unassembled WGS sequence"/>
</dbReference>
<dbReference type="AlphaFoldDB" id="A0A9Q3W8U4"/>
<dbReference type="Gene3D" id="2.60.40.1220">
    <property type="match status" value="1"/>
</dbReference>
<evidence type="ECO:0000313" key="4">
    <source>
        <dbReference type="Proteomes" id="UP001107961"/>
    </source>
</evidence>
<evidence type="ECO:0000256" key="1">
    <source>
        <dbReference type="ARBA" id="ARBA00022729"/>
    </source>
</evidence>
<dbReference type="InterPro" id="IPR032812">
    <property type="entry name" value="SbsA_Ig"/>
</dbReference>
<dbReference type="Pfam" id="PF13205">
    <property type="entry name" value="Big_5"/>
    <property type="match status" value="1"/>
</dbReference>
<feature type="domain" description="SbsA Ig-like" evidence="2">
    <location>
        <begin position="481"/>
        <end position="567"/>
    </location>
</feature>
<proteinExistence type="predicted"/>
<dbReference type="RefSeq" id="WP_233926190.1">
    <property type="nucleotide sequence ID" value="NZ_JAJVKT010000041.1"/>
</dbReference>
<gene>
    <name evidence="3" type="ORF">LZG35_21055</name>
</gene>
<accession>A0A9Q3W8U4</accession>
<dbReference type="PROSITE" id="PS51257">
    <property type="entry name" value="PROKAR_LIPOPROTEIN"/>
    <property type="match status" value="1"/>
</dbReference>